<evidence type="ECO:0000256" key="2">
    <source>
        <dbReference type="SAM" id="Phobius"/>
    </source>
</evidence>
<name>A0A5J4SA91_9ZZZZ</name>
<feature type="domain" description="TPM" evidence="3">
    <location>
        <begin position="40"/>
        <end position="162"/>
    </location>
</feature>
<dbReference type="PANTHER" id="PTHR30373:SF2">
    <property type="entry name" value="UPF0603 PROTEIN YGCG"/>
    <property type="match status" value="1"/>
</dbReference>
<feature type="transmembrane region" description="Helical" evidence="2">
    <location>
        <begin position="234"/>
        <end position="252"/>
    </location>
</feature>
<evidence type="ECO:0000259" key="3">
    <source>
        <dbReference type="Pfam" id="PF04536"/>
    </source>
</evidence>
<keyword evidence="2" id="KW-0812">Transmembrane</keyword>
<accession>A0A5J4SA91</accession>
<dbReference type="InterPro" id="IPR007621">
    <property type="entry name" value="TPM_dom"/>
</dbReference>
<dbReference type="Pfam" id="PF04536">
    <property type="entry name" value="TPM_phosphatase"/>
    <property type="match status" value="1"/>
</dbReference>
<organism evidence="4">
    <name type="scientific">termite gut metagenome</name>
    <dbReference type="NCBI Taxonomy" id="433724"/>
    <lineage>
        <taxon>unclassified sequences</taxon>
        <taxon>metagenomes</taxon>
        <taxon>organismal metagenomes</taxon>
    </lineage>
</organism>
<keyword evidence="2" id="KW-1133">Transmembrane helix</keyword>
<dbReference type="EMBL" id="SNRY01000292">
    <property type="protein sequence ID" value="KAA6343034.1"/>
    <property type="molecule type" value="Genomic_DNA"/>
</dbReference>
<protein>
    <recommendedName>
        <fullName evidence="3">TPM domain-containing protein</fullName>
    </recommendedName>
</protein>
<gene>
    <name evidence="4" type="ORF">EZS27_009252</name>
</gene>
<feature type="transmembrane region" description="Helical" evidence="2">
    <location>
        <begin position="185"/>
        <end position="205"/>
    </location>
</feature>
<proteinExistence type="predicted"/>
<sequence length="434" mass="48070">MKKNILFILLFSSHIFVLAAQEYTIKTVPNPKTLDAANFVSNPDGILDTYTLSQVNKILQTLEADTKAEVAVVLLNSIGNNDIEGFAVKLFEEWGIGKKNVDNGLLILFVLDKRSVRFEVGYGLEGVLPDAICKRIQMQTMIPEFKNGNYGAGILAGVDRIVSIVHTNNSNEVVLLEPGKQSTGIVWQAVLAICLSVILISSLWMHNIVGKIKNDAKLPTNRARYYALKTKRKTVNYLTVAIVVAGSLLVLLLFHAIYVLYLMIILPAIIPATLYAKVQMRKMRKQPIRCNVCENMMHILPENEDNKFLVPSQDFEERIQSVDYDVFLCNNCGNKVVFEYDNKSSNYAKCPKCSAKTFTKKTSYMVQAPTHISAGLQRVVYHCKFCGYEKNYDMSLPRLQHTARGIGGTPFGGGSHGGSFGGGRSGGGGSTSHW</sequence>
<feature type="transmembrane region" description="Helical" evidence="2">
    <location>
        <begin position="258"/>
        <end position="276"/>
    </location>
</feature>
<keyword evidence="2" id="KW-0472">Membrane</keyword>
<evidence type="ECO:0000256" key="1">
    <source>
        <dbReference type="SAM" id="MobiDB-lite"/>
    </source>
</evidence>
<comment type="caution">
    <text evidence="4">The sequence shown here is derived from an EMBL/GenBank/DDBJ whole genome shotgun (WGS) entry which is preliminary data.</text>
</comment>
<feature type="region of interest" description="Disordered" evidence="1">
    <location>
        <begin position="412"/>
        <end position="434"/>
    </location>
</feature>
<reference evidence="4" key="1">
    <citation type="submission" date="2019-03" db="EMBL/GenBank/DDBJ databases">
        <title>Single cell metagenomics reveals metabolic interactions within the superorganism composed of flagellate Streblomastix strix and complex community of Bacteroidetes bacteria on its surface.</title>
        <authorList>
            <person name="Treitli S.C."/>
            <person name="Kolisko M."/>
            <person name="Husnik F."/>
            <person name="Keeling P."/>
            <person name="Hampl V."/>
        </authorList>
    </citation>
    <scope>NUCLEOTIDE SEQUENCE</scope>
    <source>
        <strain evidence="4">STM</strain>
    </source>
</reference>
<evidence type="ECO:0000313" key="4">
    <source>
        <dbReference type="EMBL" id="KAA6343034.1"/>
    </source>
</evidence>
<dbReference type="Gene3D" id="3.10.310.50">
    <property type="match status" value="1"/>
</dbReference>
<dbReference type="AlphaFoldDB" id="A0A5J4SA91"/>
<dbReference type="PANTHER" id="PTHR30373">
    <property type="entry name" value="UPF0603 PROTEIN YGCG"/>
    <property type="match status" value="1"/>
</dbReference>